<dbReference type="RefSeq" id="WP_345698679.1">
    <property type="nucleotide sequence ID" value="NZ_BAABIS010000001.1"/>
</dbReference>
<feature type="compositionally biased region" description="Basic residues" evidence="1">
    <location>
        <begin position="114"/>
        <end position="125"/>
    </location>
</feature>
<organism evidence="2 3">
    <name type="scientific">Kitasatospora terrestris</name>
    <dbReference type="NCBI Taxonomy" id="258051"/>
    <lineage>
        <taxon>Bacteria</taxon>
        <taxon>Bacillati</taxon>
        <taxon>Actinomycetota</taxon>
        <taxon>Actinomycetes</taxon>
        <taxon>Kitasatosporales</taxon>
        <taxon>Streptomycetaceae</taxon>
        <taxon>Kitasatospora</taxon>
    </lineage>
</organism>
<dbReference type="Proteomes" id="UP001501752">
    <property type="component" value="Unassembled WGS sequence"/>
</dbReference>
<evidence type="ECO:0000313" key="2">
    <source>
        <dbReference type="EMBL" id="GAA4861963.1"/>
    </source>
</evidence>
<evidence type="ECO:0000313" key="3">
    <source>
        <dbReference type="Proteomes" id="UP001501752"/>
    </source>
</evidence>
<proteinExistence type="predicted"/>
<sequence>MSAPGRPTAWWARAARPARPPLPRALMVRGALGTAVPLGLGLLLGRLDLATFAALGAMHATMNDRVEPFRLRAPRIALAPAADELDALLGRPGDTGGTAKGGCCRQWRLPHSFSARRRPRRRPSGHHFSGDEA</sequence>
<evidence type="ECO:0000256" key="1">
    <source>
        <dbReference type="SAM" id="MobiDB-lite"/>
    </source>
</evidence>
<accession>A0ABP9DYH3</accession>
<dbReference type="EMBL" id="BAABIS010000001">
    <property type="protein sequence ID" value="GAA4861963.1"/>
    <property type="molecule type" value="Genomic_DNA"/>
</dbReference>
<comment type="caution">
    <text evidence="2">The sequence shown here is derived from an EMBL/GenBank/DDBJ whole genome shotgun (WGS) entry which is preliminary data.</text>
</comment>
<reference evidence="3" key="1">
    <citation type="journal article" date="2019" name="Int. J. Syst. Evol. Microbiol.">
        <title>The Global Catalogue of Microorganisms (GCM) 10K type strain sequencing project: providing services to taxonomists for standard genome sequencing and annotation.</title>
        <authorList>
            <consortium name="The Broad Institute Genomics Platform"/>
            <consortium name="The Broad Institute Genome Sequencing Center for Infectious Disease"/>
            <person name="Wu L."/>
            <person name="Ma J."/>
        </authorList>
    </citation>
    <scope>NUCLEOTIDE SEQUENCE [LARGE SCALE GENOMIC DNA]</scope>
    <source>
        <strain evidence="3">JCM 13006</strain>
    </source>
</reference>
<feature type="region of interest" description="Disordered" evidence="1">
    <location>
        <begin position="114"/>
        <end position="133"/>
    </location>
</feature>
<gene>
    <name evidence="2" type="ORF">GCM10023235_45150</name>
</gene>
<keyword evidence="3" id="KW-1185">Reference proteome</keyword>
<protein>
    <submittedName>
        <fullName evidence="2">Uncharacterized protein</fullName>
    </submittedName>
</protein>
<name>A0ABP9DYH3_9ACTN</name>